<comment type="catalytic activity">
    <reaction evidence="1">
        <text>D-glucosamine 6-phosphate + acetyl-CoA = N-acetyl-D-glucosamine 6-phosphate + CoA + H(+)</text>
        <dbReference type="Rhea" id="RHEA:10292"/>
        <dbReference type="ChEBI" id="CHEBI:15378"/>
        <dbReference type="ChEBI" id="CHEBI:57287"/>
        <dbReference type="ChEBI" id="CHEBI:57288"/>
        <dbReference type="ChEBI" id="CHEBI:57513"/>
        <dbReference type="ChEBI" id="CHEBI:58725"/>
        <dbReference type="EC" id="2.3.1.4"/>
    </reaction>
</comment>
<gene>
    <name evidence="2" type="ORF">FOMPIDRAFT_128261</name>
</gene>
<accession>S8F1Y7</accession>
<dbReference type="PANTHER" id="PTHR13355:SF11">
    <property type="entry name" value="GLUCOSAMINE 6-PHOSPHATE N-ACETYLTRANSFERASE"/>
    <property type="match status" value="1"/>
</dbReference>
<dbReference type="Gene3D" id="3.40.630.30">
    <property type="match status" value="1"/>
</dbReference>
<evidence type="ECO:0000256" key="1">
    <source>
        <dbReference type="RuleBase" id="RU365086"/>
    </source>
</evidence>
<dbReference type="Proteomes" id="UP000015241">
    <property type="component" value="Unassembled WGS sequence"/>
</dbReference>
<dbReference type="FunCoup" id="S8F1Y7">
    <property type="interactions" value="153"/>
</dbReference>
<dbReference type="HOGENOM" id="CLU_072095_0_1_1"/>
<keyword evidence="1" id="KW-0012">Acyltransferase</keyword>
<proteinExistence type="inferred from homology"/>
<name>S8F1Y7_FOMSC</name>
<dbReference type="InterPro" id="IPR039143">
    <property type="entry name" value="GNPNAT1-like"/>
</dbReference>
<dbReference type="AlphaFoldDB" id="S8F1Y7"/>
<dbReference type="GO" id="GO:0006048">
    <property type="term" value="P:UDP-N-acetylglucosamine biosynthetic process"/>
    <property type="evidence" value="ECO:0007669"/>
    <property type="project" value="UniProtKB-UniRule"/>
</dbReference>
<evidence type="ECO:0000313" key="2">
    <source>
        <dbReference type="EMBL" id="EPS95770.1"/>
    </source>
</evidence>
<dbReference type="InParanoid" id="S8F1Y7"/>
<evidence type="ECO:0000313" key="3">
    <source>
        <dbReference type="Proteomes" id="UP000015241"/>
    </source>
</evidence>
<dbReference type="STRING" id="743788.S8F1Y7"/>
<dbReference type="PANTHER" id="PTHR13355">
    <property type="entry name" value="GLUCOSAMINE 6-PHOSPHATE N-ACETYLTRANSFERASE"/>
    <property type="match status" value="1"/>
</dbReference>
<sequence length="171" mass="19044">MPFTPDSDLVLLFSADRIPTIVRTLLPTNVHMRPLASTDYKRGHLDVLSHLSTVADPGEDAWIARFYELRSVPLTYYTIVIVDMRTDRIVATGTIYIERKFIRGLGAVGHFEDVAVGRLQQGRQLGLCIAKALVEISEGMGCYKTTGDCLDRNIPPGIPWRNATALLACIW</sequence>
<dbReference type="GO" id="GO:0004343">
    <property type="term" value="F:glucosamine 6-phosphate N-acetyltransferase activity"/>
    <property type="evidence" value="ECO:0007669"/>
    <property type="project" value="UniProtKB-UniRule"/>
</dbReference>
<dbReference type="EC" id="2.3.1.4" evidence="1"/>
<protein>
    <recommendedName>
        <fullName evidence="1">Glucosamine 6-phosphate N-acetyltransferase</fullName>
        <ecNumber evidence="1">2.3.1.4</ecNumber>
    </recommendedName>
</protein>
<comment type="pathway">
    <text evidence="1">Nucleotide-sugar biosynthesis; UDP-N-acetyl-alpha-D-glucosamine biosynthesis; N-acetyl-alpha-D-glucosamine 1-phosphate from alpha-D-glucosamine 6-phosphate (route I): step 1/2.</text>
</comment>
<dbReference type="UniPathway" id="UPA00113">
    <property type="reaction ID" value="UER00529"/>
</dbReference>
<comment type="similarity">
    <text evidence="1">Belongs to the acetyltransferase family. GNA1 subfamily.</text>
</comment>
<keyword evidence="3" id="KW-1185">Reference proteome</keyword>
<keyword evidence="1" id="KW-0808">Transferase</keyword>
<dbReference type="EMBL" id="KE504200">
    <property type="protein sequence ID" value="EPS95770.1"/>
    <property type="molecule type" value="Genomic_DNA"/>
</dbReference>
<reference evidence="2 3" key="1">
    <citation type="journal article" date="2012" name="Science">
        <title>The Paleozoic origin of enzymatic lignin decomposition reconstructed from 31 fungal genomes.</title>
        <authorList>
            <person name="Floudas D."/>
            <person name="Binder M."/>
            <person name="Riley R."/>
            <person name="Barry K."/>
            <person name="Blanchette R.A."/>
            <person name="Henrissat B."/>
            <person name="Martinez A.T."/>
            <person name="Otillar R."/>
            <person name="Spatafora J.W."/>
            <person name="Yadav J.S."/>
            <person name="Aerts A."/>
            <person name="Benoit I."/>
            <person name="Boyd A."/>
            <person name="Carlson A."/>
            <person name="Copeland A."/>
            <person name="Coutinho P.M."/>
            <person name="de Vries R.P."/>
            <person name="Ferreira P."/>
            <person name="Findley K."/>
            <person name="Foster B."/>
            <person name="Gaskell J."/>
            <person name="Glotzer D."/>
            <person name="Gorecki P."/>
            <person name="Heitman J."/>
            <person name="Hesse C."/>
            <person name="Hori C."/>
            <person name="Igarashi K."/>
            <person name="Jurgens J.A."/>
            <person name="Kallen N."/>
            <person name="Kersten P."/>
            <person name="Kohler A."/>
            <person name="Kuees U."/>
            <person name="Kumar T.K.A."/>
            <person name="Kuo A."/>
            <person name="LaButti K."/>
            <person name="Larrondo L.F."/>
            <person name="Lindquist E."/>
            <person name="Ling A."/>
            <person name="Lombard V."/>
            <person name="Lucas S."/>
            <person name="Lundell T."/>
            <person name="Martin R."/>
            <person name="McLaughlin D.J."/>
            <person name="Morgenstern I."/>
            <person name="Morin E."/>
            <person name="Murat C."/>
            <person name="Nagy L.G."/>
            <person name="Nolan M."/>
            <person name="Ohm R.A."/>
            <person name="Patyshakuliyeva A."/>
            <person name="Rokas A."/>
            <person name="Ruiz-Duenas F.J."/>
            <person name="Sabat G."/>
            <person name="Salamov A."/>
            <person name="Samejima M."/>
            <person name="Schmutz J."/>
            <person name="Slot J.C."/>
            <person name="St John F."/>
            <person name="Stenlid J."/>
            <person name="Sun H."/>
            <person name="Sun S."/>
            <person name="Syed K."/>
            <person name="Tsang A."/>
            <person name="Wiebenga A."/>
            <person name="Young D."/>
            <person name="Pisabarro A."/>
            <person name="Eastwood D.C."/>
            <person name="Martin F."/>
            <person name="Cullen D."/>
            <person name="Grigoriev I.V."/>
            <person name="Hibbett D.S."/>
        </authorList>
    </citation>
    <scope>NUCLEOTIDE SEQUENCE</scope>
    <source>
        <strain evidence="3">FP-58527</strain>
    </source>
</reference>
<dbReference type="OrthoDB" id="10039976at2759"/>
<dbReference type="eggNOG" id="KOG3396">
    <property type="taxonomic scope" value="Eukaryota"/>
</dbReference>
<dbReference type="SUPFAM" id="SSF55729">
    <property type="entry name" value="Acyl-CoA N-acyltransferases (Nat)"/>
    <property type="match status" value="1"/>
</dbReference>
<organism evidence="2 3">
    <name type="scientific">Fomitopsis schrenkii</name>
    <name type="common">Brown rot fungus</name>
    <dbReference type="NCBI Taxonomy" id="2126942"/>
    <lineage>
        <taxon>Eukaryota</taxon>
        <taxon>Fungi</taxon>
        <taxon>Dikarya</taxon>
        <taxon>Basidiomycota</taxon>
        <taxon>Agaricomycotina</taxon>
        <taxon>Agaricomycetes</taxon>
        <taxon>Polyporales</taxon>
        <taxon>Fomitopsis</taxon>
    </lineage>
</organism>
<dbReference type="InterPro" id="IPR016181">
    <property type="entry name" value="Acyl_CoA_acyltransferase"/>
</dbReference>